<dbReference type="InterPro" id="IPR052895">
    <property type="entry name" value="HetReg/Transcr_Mod"/>
</dbReference>
<evidence type="ECO:0000313" key="2">
    <source>
        <dbReference type="EMBL" id="KAK4121557.1"/>
    </source>
</evidence>
<dbReference type="RefSeq" id="XP_062645328.1">
    <property type="nucleotide sequence ID" value="XM_062787911.1"/>
</dbReference>
<dbReference type="GeneID" id="87824681"/>
<feature type="domain" description="Heterokaryon incompatibility" evidence="1">
    <location>
        <begin position="1"/>
        <end position="86"/>
    </location>
</feature>
<dbReference type="InterPro" id="IPR010730">
    <property type="entry name" value="HET"/>
</dbReference>
<evidence type="ECO:0000313" key="3">
    <source>
        <dbReference type="Proteomes" id="UP001302602"/>
    </source>
</evidence>
<comment type="caution">
    <text evidence="2">The sequence shown here is derived from an EMBL/GenBank/DDBJ whole genome shotgun (WGS) entry which is preliminary data.</text>
</comment>
<protein>
    <recommendedName>
        <fullName evidence="1">Heterokaryon incompatibility domain-containing protein</fullName>
    </recommendedName>
</protein>
<dbReference type="Proteomes" id="UP001302602">
    <property type="component" value="Unassembled WGS sequence"/>
</dbReference>
<gene>
    <name evidence="2" type="ORF">N657DRAFT_552210</name>
</gene>
<reference evidence="2" key="1">
    <citation type="journal article" date="2023" name="Mol. Phylogenet. Evol.">
        <title>Genome-scale phylogeny and comparative genomics of the fungal order Sordariales.</title>
        <authorList>
            <person name="Hensen N."/>
            <person name="Bonometti L."/>
            <person name="Westerberg I."/>
            <person name="Brannstrom I.O."/>
            <person name="Guillou S."/>
            <person name="Cros-Aarteil S."/>
            <person name="Calhoun S."/>
            <person name="Haridas S."/>
            <person name="Kuo A."/>
            <person name="Mondo S."/>
            <person name="Pangilinan J."/>
            <person name="Riley R."/>
            <person name="LaButti K."/>
            <person name="Andreopoulos B."/>
            <person name="Lipzen A."/>
            <person name="Chen C."/>
            <person name="Yan M."/>
            <person name="Daum C."/>
            <person name="Ng V."/>
            <person name="Clum A."/>
            <person name="Steindorff A."/>
            <person name="Ohm R.A."/>
            <person name="Martin F."/>
            <person name="Silar P."/>
            <person name="Natvig D.O."/>
            <person name="Lalanne C."/>
            <person name="Gautier V."/>
            <person name="Ament-Velasquez S.L."/>
            <person name="Kruys A."/>
            <person name="Hutchinson M.I."/>
            <person name="Powell A.J."/>
            <person name="Barry K."/>
            <person name="Miller A.N."/>
            <person name="Grigoriev I.V."/>
            <person name="Debuchy R."/>
            <person name="Gladieux P."/>
            <person name="Hiltunen Thoren M."/>
            <person name="Johannesson H."/>
        </authorList>
    </citation>
    <scope>NUCLEOTIDE SEQUENCE</scope>
    <source>
        <strain evidence="2">CBS 731.68</strain>
    </source>
</reference>
<dbReference type="PANTHER" id="PTHR24148">
    <property type="entry name" value="ANKYRIN REPEAT DOMAIN-CONTAINING PROTEIN 39 HOMOLOG-RELATED"/>
    <property type="match status" value="1"/>
</dbReference>
<feature type="non-terminal residue" evidence="2">
    <location>
        <position position="1"/>
    </location>
</feature>
<dbReference type="Pfam" id="PF06985">
    <property type="entry name" value="HET"/>
    <property type="match status" value="1"/>
</dbReference>
<reference evidence="2" key="2">
    <citation type="submission" date="2023-05" db="EMBL/GenBank/DDBJ databases">
        <authorList>
            <consortium name="Lawrence Berkeley National Laboratory"/>
            <person name="Steindorff A."/>
            <person name="Hensen N."/>
            <person name="Bonometti L."/>
            <person name="Westerberg I."/>
            <person name="Brannstrom I.O."/>
            <person name="Guillou S."/>
            <person name="Cros-Aarteil S."/>
            <person name="Calhoun S."/>
            <person name="Haridas S."/>
            <person name="Kuo A."/>
            <person name="Mondo S."/>
            <person name="Pangilinan J."/>
            <person name="Riley R."/>
            <person name="Labutti K."/>
            <person name="Andreopoulos B."/>
            <person name="Lipzen A."/>
            <person name="Chen C."/>
            <person name="Yanf M."/>
            <person name="Daum C."/>
            <person name="Ng V."/>
            <person name="Clum A."/>
            <person name="Ohm R."/>
            <person name="Martin F."/>
            <person name="Silar P."/>
            <person name="Natvig D."/>
            <person name="Lalanne C."/>
            <person name="Gautier V."/>
            <person name="Ament-Velasquez S.L."/>
            <person name="Kruys A."/>
            <person name="Hutchinson M.I."/>
            <person name="Powell A.J."/>
            <person name="Barry K."/>
            <person name="Miller A.N."/>
            <person name="Grigoriev I.V."/>
            <person name="Debuchy R."/>
            <person name="Gladieux P."/>
            <person name="Thoren M.H."/>
            <person name="Johannesson H."/>
        </authorList>
    </citation>
    <scope>NUCLEOTIDE SEQUENCE</scope>
    <source>
        <strain evidence="2">CBS 731.68</strain>
    </source>
</reference>
<name>A0AAN6TVL8_9PEZI</name>
<keyword evidence="3" id="KW-1185">Reference proteome</keyword>
<dbReference type="AlphaFoldDB" id="A0AAN6TVL8"/>
<organism evidence="2 3">
    <name type="scientific">Parathielavia appendiculata</name>
    <dbReference type="NCBI Taxonomy" id="2587402"/>
    <lineage>
        <taxon>Eukaryota</taxon>
        <taxon>Fungi</taxon>
        <taxon>Dikarya</taxon>
        <taxon>Ascomycota</taxon>
        <taxon>Pezizomycotina</taxon>
        <taxon>Sordariomycetes</taxon>
        <taxon>Sordariomycetidae</taxon>
        <taxon>Sordariales</taxon>
        <taxon>Chaetomiaceae</taxon>
        <taxon>Parathielavia</taxon>
    </lineage>
</organism>
<sequence>YEIVSYICGNPEKSHSTRVNGKRMAVAASLHAVLCRLRLSDRSRVLWADDICINQSDDAEKAKQVSQMGLFYSHAERCLVYLGEEAD</sequence>
<dbReference type="PANTHER" id="PTHR24148:SF64">
    <property type="entry name" value="HETEROKARYON INCOMPATIBILITY DOMAIN-CONTAINING PROTEIN"/>
    <property type="match status" value="1"/>
</dbReference>
<feature type="non-terminal residue" evidence="2">
    <location>
        <position position="87"/>
    </location>
</feature>
<accession>A0AAN6TVL8</accession>
<dbReference type="EMBL" id="MU853233">
    <property type="protein sequence ID" value="KAK4121557.1"/>
    <property type="molecule type" value="Genomic_DNA"/>
</dbReference>
<proteinExistence type="predicted"/>
<evidence type="ECO:0000259" key="1">
    <source>
        <dbReference type="Pfam" id="PF06985"/>
    </source>
</evidence>